<reference evidence="1" key="1">
    <citation type="submission" date="2023-12" db="EMBL/GenBank/DDBJ databases">
        <authorList>
            <person name="Brown T."/>
        </authorList>
    </citation>
    <scope>NUCLEOTIDE SEQUENCE</scope>
</reference>
<accession>A0ABN9Z6P1</accession>
<organism evidence="1 2">
    <name type="scientific">Pipistrellus nathusii</name>
    <name type="common">Nathusius' pipistrelle</name>
    <dbReference type="NCBI Taxonomy" id="59473"/>
    <lineage>
        <taxon>Eukaryota</taxon>
        <taxon>Metazoa</taxon>
        <taxon>Chordata</taxon>
        <taxon>Craniata</taxon>
        <taxon>Vertebrata</taxon>
        <taxon>Euteleostomi</taxon>
        <taxon>Mammalia</taxon>
        <taxon>Eutheria</taxon>
        <taxon>Laurasiatheria</taxon>
        <taxon>Chiroptera</taxon>
        <taxon>Yangochiroptera</taxon>
        <taxon>Vespertilionidae</taxon>
        <taxon>Pipistrellus</taxon>
    </lineage>
</organism>
<proteinExistence type="predicted"/>
<name>A0ABN9Z6P1_PIPNA</name>
<dbReference type="Proteomes" id="UP001314169">
    <property type="component" value="Chromosome 1"/>
</dbReference>
<evidence type="ECO:0000313" key="2">
    <source>
        <dbReference type="Proteomes" id="UP001314169"/>
    </source>
</evidence>
<sequence>MIRENIDLLPSACSPLGIKSKTHACALDWNQTWDPSVRRSTLYPEPNHLGLGTIPNTIFKNFNMHLYFYESLNFKRLNCLYLVYLQNDHEKIFIYSTYLKMKEEKTIL</sequence>
<keyword evidence="2" id="KW-1185">Reference proteome</keyword>
<evidence type="ECO:0000313" key="1">
    <source>
        <dbReference type="EMBL" id="CAK6433208.1"/>
    </source>
</evidence>
<protein>
    <submittedName>
        <fullName evidence="1">Uncharacterized protein</fullName>
    </submittedName>
</protein>
<dbReference type="EMBL" id="OY882858">
    <property type="protein sequence ID" value="CAK6433208.1"/>
    <property type="molecule type" value="Genomic_DNA"/>
</dbReference>
<gene>
    <name evidence="1" type="ORF">MPIPNATIZW_LOCUS1514</name>
</gene>